<comment type="function">
    <text evidence="9">Catalyzes the first step in the biosynthesis of ornithine lipids, which are phosphorus-free membrane lipids. Catalyzes the 3-hydroxyacyl-acyl carrier protein-dependent acylation of ornithine to form lyso-ornithine lipid (LOL).</text>
</comment>
<keyword evidence="3 12" id="KW-0808">Transferase</keyword>
<evidence type="ECO:0000256" key="6">
    <source>
        <dbReference type="ARBA" id="ARBA00038095"/>
    </source>
</evidence>
<name>A0A5C8NWT9_9BURK</name>
<dbReference type="GO" id="GO:0043810">
    <property type="term" value="F:ornithine-acyl [acyl carrier protein] N-acyltransferase activity"/>
    <property type="evidence" value="ECO:0007669"/>
    <property type="project" value="UniProtKB-EC"/>
</dbReference>
<reference evidence="12 13" key="1">
    <citation type="submission" date="2019-06" db="EMBL/GenBank/DDBJ databases">
        <title>Quisquiliibacterium sp. nov., isolated from a maize field.</title>
        <authorList>
            <person name="Lin S.-Y."/>
            <person name="Tsai C.-F."/>
            <person name="Young C.-C."/>
        </authorList>
    </citation>
    <scope>NUCLEOTIDE SEQUENCE [LARGE SCALE GENOMIC DNA]</scope>
    <source>
        <strain evidence="12 13">CC-CFT501</strain>
    </source>
</reference>
<dbReference type="GO" id="GO:0006629">
    <property type="term" value="P:lipid metabolic process"/>
    <property type="evidence" value="ECO:0007669"/>
    <property type="project" value="UniProtKB-KW"/>
</dbReference>
<evidence type="ECO:0000256" key="1">
    <source>
        <dbReference type="ARBA" id="ARBA00005189"/>
    </source>
</evidence>
<keyword evidence="4" id="KW-0443">Lipid metabolism</keyword>
<dbReference type="EC" id="2.3.2.30" evidence="7"/>
<evidence type="ECO:0000256" key="5">
    <source>
        <dbReference type="ARBA" id="ARBA00023315"/>
    </source>
</evidence>
<keyword evidence="13" id="KW-1185">Reference proteome</keyword>
<evidence type="ECO:0000256" key="2">
    <source>
        <dbReference type="ARBA" id="ARBA00022516"/>
    </source>
</evidence>
<dbReference type="PANTHER" id="PTHR37323">
    <property type="entry name" value="GCN5-RELATED N-ACETYLTRANSFERASE"/>
    <property type="match status" value="1"/>
</dbReference>
<comment type="caution">
    <text evidence="12">The sequence shown here is derived from an EMBL/GenBank/DDBJ whole genome shotgun (WGS) entry which is preliminary data.</text>
</comment>
<accession>A0A5C8NWT9</accession>
<dbReference type="Pfam" id="PF13444">
    <property type="entry name" value="Acetyltransf_5"/>
    <property type="match status" value="1"/>
</dbReference>
<evidence type="ECO:0000256" key="7">
    <source>
        <dbReference type="ARBA" id="ARBA00039058"/>
    </source>
</evidence>
<dbReference type="OrthoDB" id="9787072at2"/>
<evidence type="ECO:0000256" key="3">
    <source>
        <dbReference type="ARBA" id="ARBA00022679"/>
    </source>
</evidence>
<comment type="pathway">
    <text evidence="1">Lipid metabolism.</text>
</comment>
<keyword evidence="5" id="KW-0012">Acyltransferase</keyword>
<sequence length="243" mass="26622">MRLRWQVFAGELGAALGSPAGVDRDVFDPYCEHLVVIDRNGGDVIGTYRLLMPGAARRIGCLYSDGEFWLTRLDALRPKMVELGRSCVRADHRSGGVMMLLWSGLGALLARSEIRYLIGCVSVPMADGGGFAANLYRELAASHLADDTLRVWPRERLEVERHPHVAGAVAPPLVKGYLRAGACLLGEPHVDAQFNCADFPMMLDLTGLKARYQRRFVGQARKAATVGKAPRESPGRGLPQIVW</sequence>
<evidence type="ECO:0000256" key="4">
    <source>
        <dbReference type="ARBA" id="ARBA00023098"/>
    </source>
</evidence>
<dbReference type="InterPro" id="IPR016181">
    <property type="entry name" value="Acyl_CoA_acyltransferase"/>
</dbReference>
<keyword evidence="2" id="KW-0444">Lipid biosynthesis</keyword>
<proteinExistence type="inferred from homology"/>
<organism evidence="12 13">
    <name type="scientific">Zeimonas arvi</name>
    <dbReference type="NCBI Taxonomy" id="2498847"/>
    <lineage>
        <taxon>Bacteria</taxon>
        <taxon>Pseudomonadati</taxon>
        <taxon>Pseudomonadota</taxon>
        <taxon>Betaproteobacteria</taxon>
        <taxon>Burkholderiales</taxon>
        <taxon>Burkholderiaceae</taxon>
        <taxon>Zeimonas</taxon>
    </lineage>
</organism>
<feature type="region of interest" description="Disordered" evidence="11">
    <location>
        <begin position="224"/>
        <end position="243"/>
    </location>
</feature>
<comment type="catalytic activity">
    <reaction evidence="10">
        <text>a (3R)-hydroxyacyl-[ACP] + L-ornithine = a lyso-ornithine lipid + holo-[ACP] + H(+)</text>
        <dbReference type="Rhea" id="RHEA:20633"/>
        <dbReference type="Rhea" id="RHEA-COMP:9685"/>
        <dbReference type="Rhea" id="RHEA-COMP:9945"/>
        <dbReference type="ChEBI" id="CHEBI:15378"/>
        <dbReference type="ChEBI" id="CHEBI:46911"/>
        <dbReference type="ChEBI" id="CHEBI:64479"/>
        <dbReference type="ChEBI" id="CHEBI:78827"/>
        <dbReference type="ChEBI" id="CHEBI:138482"/>
        <dbReference type="EC" id="2.3.2.30"/>
    </reaction>
    <physiologicalReaction direction="left-to-right" evidence="10">
        <dbReference type="Rhea" id="RHEA:20634"/>
    </physiologicalReaction>
</comment>
<evidence type="ECO:0000256" key="10">
    <source>
        <dbReference type="ARBA" id="ARBA00047785"/>
    </source>
</evidence>
<evidence type="ECO:0000256" key="11">
    <source>
        <dbReference type="SAM" id="MobiDB-lite"/>
    </source>
</evidence>
<evidence type="ECO:0000313" key="13">
    <source>
        <dbReference type="Proteomes" id="UP000321548"/>
    </source>
</evidence>
<dbReference type="Gene3D" id="3.40.630.30">
    <property type="match status" value="1"/>
</dbReference>
<dbReference type="SUPFAM" id="SSF55729">
    <property type="entry name" value="Acyl-CoA N-acyltransferases (Nat)"/>
    <property type="match status" value="1"/>
</dbReference>
<dbReference type="AlphaFoldDB" id="A0A5C8NWT9"/>
<dbReference type="PANTHER" id="PTHR37323:SF1">
    <property type="entry name" value="L-ORNITHINE N(ALPHA)-ACYLTRANSFERASE"/>
    <property type="match status" value="1"/>
</dbReference>
<evidence type="ECO:0000256" key="8">
    <source>
        <dbReference type="ARBA" id="ARBA00039866"/>
    </source>
</evidence>
<protein>
    <recommendedName>
        <fullName evidence="8">L-ornithine N(alpha)-acyltransferase</fullName>
        <ecNumber evidence="7">2.3.2.30</ecNumber>
    </recommendedName>
</protein>
<evidence type="ECO:0000313" key="12">
    <source>
        <dbReference type="EMBL" id="TXL65603.1"/>
    </source>
</evidence>
<dbReference type="InterPro" id="IPR052351">
    <property type="entry name" value="Ornithine_N-alpha-AT"/>
</dbReference>
<evidence type="ECO:0000256" key="9">
    <source>
        <dbReference type="ARBA" id="ARBA00045724"/>
    </source>
</evidence>
<gene>
    <name evidence="12" type="ORF">FHP08_11670</name>
</gene>
<comment type="similarity">
    <text evidence="6">Belongs to the acetyltransferase family. OlsB subfamily.</text>
</comment>
<dbReference type="Proteomes" id="UP000321548">
    <property type="component" value="Unassembled WGS sequence"/>
</dbReference>
<dbReference type="EMBL" id="VDUY01000004">
    <property type="protein sequence ID" value="TXL65603.1"/>
    <property type="molecule type" value="Genomic_DNA"/>
</dbReference>